<dbReference type="SMART" id="SM00862">
    <property type="entry name" value="Trans_reg_C"/>
    <property type="match status" value="1"/>
</dbReference>
<proteinExistence type="predicted"/>
<comment type="caution">
    <text evidence="9">The sequence shown here is derived from an EMBL/GenBank/DDBJ whole genome shotgun (WGS) entry which is preliminary data.</text>
</comment>
<feature type="DNA-binding region" description="OmpR/PhoB-type" evidence="6">
    <location>
        <begin position="132"/>
        <end position="229"/>
    </location>
</feature>
<keyword evidence="4" id="KW-0804">Transcription</keyword>
<keyword evidence="2" id="KW-0805">Transcription regulation</keyword>
<sequence length="230" mass="25332">MQRVLVVEDDLVIADAVARRLQKEGYAVDVAHDGHAAVNAFGEQTDLLVLDVMLPGLDGLEVCRRVQAVRPVPVLMLTARADEADRIIGLGVGADDYLTKPFSPRELVARVKALLRRVERAEELARRRVRAAGPLDLGHGLTLDVGTRRVELAGHEVHLTRTEFDLLHTLARRPGEVVPREELLAEVWEWPDAAARASRAVDTHVKALRRKLGPDRIRTVHGVGYALGSS</sequence>
<dbReference type="InterPro" id="IPR036388">
    <property type="entry name" value="WH-like_DNA-bd_sf"/>
</dbReference>
<dbReference type="InterPro" id="IPR001789">
    <property type="entry name" value="Sig_transdc_resp-reg_receiver"/>
</dbReference>
<dbReference type="Gene3D" id="1.10.10.10">
    <property type="entry name" value="Winged helix-like DNA-binding domain superfamily/Winged helix DNA-binding domain"/>
    <property type="match status" value="1"/>
</dbReference>
<dbReference type="InterPro" id="IPR039420">
    <property type="entry name" value="WalR-like"/>
</dbReference>
<evidence type="ECO:0000256" key="2">
    <source>
        <dbReference type="ARBA" id="ARBA00023015"/>
    </source>
</evidence>
<dbReference type="EMBL" id="JAUSQZ010000001">
    <property type="protein sequence ID" value="MDP9829276.1"/>
    <property type="molecule type" value="Genomic_DNA"/>
</dbReference>
<name>A0ABT9P9Q0_9ACTN</name>
<feature type="domain" description="Response regulatory" evidence="7">
    <location>
        <begin position="3"/>
        <end position="115"/>
    </location>
</feature>
<protein>
    <submittedName>
        <fullName evidence="9">DNA-binding response OmpR family regulator</fullName>
    </submittedName>
</protein>
<dbReference type="RefSeq" id="WP_307247311.1">
    <property type="nucleotide sequence ID" value="NZ_JAUSQZ010000001.1"/>
</dbReference>
<evidence type="ECO:0000256" key="1">
    <source>
        <dbReference type="ARBA" id="ARBA00022553"/>
    </source>
</evidence>
<dbReference type="PROSITE" id="PS50110">
    <property type="entry name" value="RESPONSE_REGULATORY"/>
    <property type="match status" value="1"/>
</dbReference>
<evidence type="ECO:0000256" key="3">
    <source>
        <dbReference type="ARBA" id="ARBA00023125"/>
    </source>
</evidence>
<evidence type="ECO:0000313" key="9">
    <source>
        <dbReference type="EMBL" id="MDP9829276.1"/>
    </source>
</evidence>
<dbReference type="SUPFAM" id="SSF46894">
    <property type="entry name" value="C-terminal effector domain of the bipartite response regulators"/>
    <property type="match status" value="1"/>
</dbReference>
<evidence type="ECO:0000259" key="8">
    <source>
        <dbReference type="PROSITE" id="PS51755"/>
    </source>
</evidence>
<feature type="domain" description="OmpR/PhoB-type" evidence="8">
    <location>
        <begin position="132"/>
        <end position="229"/>
    </location>
</feature>
<dbReference type="GO" id="GO:0003677">
    <property type="term" value="F:DNA binding"/>
    <property type="evidence" value="ECO:0007669"/>
    <property type="project" value="UniProtKB-KW"/>
</dbReference>
<evidence type="ECO:0000313" key="10">
    <source>
        <dbReference type="Proteomes" id="UP001235712"/>
    </source>
</evidence>
<dbReference type="InterPro" id="IPR016032">
    <property type="entry name" value="Sig_transdc_resp-reg_C-effctor"/>
</dbReference>
<accession>A0ABT9P9Q0</accession>
<dbReference type="Pfam" id="PF00072">
    <property type="entry name" value="Response_reg"/>
    <property type="match status" value="1"/>
</dbReference>
<keyword evidence="1 5" id="KW-0597">Phosphoprotein</keyword>
<dbReference type="PANTHER" id="PTHR48111:SF4">
    <property type="entry name" value="DNA-BINDING DUAL TRANSCRIPTIONAL REGULATOR OMPR"/>
    <property type="match status" value="1"/>
</dbReference>
<dbReference type="InterPro" id="IPR001867">
    <property type="entry name" value="OmpR/PhoB-type_DNA-bd"/>
</dbReference>
<organism evidence="9 10">
    <name type="scientific">Kineosporia succinea</name>
    <dbReference type="NCBI Taxonomy" id="84632"/>
    <lineage>
        <taxon>Bacteria</taxon>
        <taxon>Bacillati</taxon>
        <taxon>Actinomycetota</taxon>
        <taxon>Actinomycetes</taxon>
        <taxon>Kineosporiales</taxon>
        <taxon>Kineosporiaceae</taxon>
        <taxon>Kineosporia</taxon>
    </lineage>
</organism>
<evidence type="ECO:0000256" key="4">
    <source>
        <dbReference type="ARBA" id="ARBA00023163"/>
    </source>
</evidence>
<dbReference type="PANTHER" id="PTHR48111">
    <property type="entry name" value="REGULATOR OF RPOS"/>
    <property type="match status" value="1"/>
</dbReference>
<dbReference type="SMART" id="SM00448">
    <property type="entry name" value="REC"/>
    <property type="match status" value="1"/>
</dbReference>
<feature type="modified residue" description="4-aspartylphosphate" evidence="5">
    <location>
        <position position="51"/>
    </location>
</feature>
<evidence type="ECO:0000259" key="7">
    <source>
        <dbReference type="PROSITE" id="PS50110"/>
    </source>
</evidence>
<dbReference type="CDD" id="cd00383">
    <property type="entry name" value="trans_reg_C"/>
    <property type="match status" value="1"/>
</dbReference>
<keyword evidence="3 6" id="KW-0238">DNA-binding</keyword>
<dbReference type="PROSITE" id="PS51755">
    <property type="entry name" value="OMPR_PHOB"/>
    <property type="match status" value="1"/>
</dbReference>
<evidence type="ECO:0000256" key="6">
    <source>
        <dbReference type="PROSITE-ProRule" id="PRU01091"/>
    </source>
</evidence>
<dbReference type="Pfam" id="PF00486">
    <property type="entry name" value="Trans_reg_C"/>
    <property type="match status" value="1"/>
</dbReference>
<dbReference type="Proteomes" id="UP001235712">
    <property type="component" value="Unassembled WGS sequence"/>
</dbReference>
<reference evidence="9 10" key="1">
    <citation type="submission" date="2023-07" db="EMBL/GenBank/DDBJ databases">
        <title>Sequencing the genomes of 1000 actinobacteria strains.</title>
        <authorList>
            <person name="Klenk H.-P."/>
        </authorList>
    </citation>
    <scope>NUCLEOTIDE SEQUENCE [LARGE SCALE GENOMIC DNA]</scope>
    <source>
        <strain evidence="9 10">DSM 44388</strain>
    </source>
</reference>
<dbReference type="Gene3D" id="6.10.250.690">
    <property type="match status" value="1"/>
</dbReference>
<dbReference type="InterPro" id="IPR011006">
    <property type="entry name" value="CheY-like_superfamily"/>
</dbReference>
<dbReference type="Gene3D" id="3.40.50.2300">
    <property type="match status" value="1"/>
</dbReference>
<dbReference type="SUPFAM" id="SSF52172">
    <property type="entry name" value="CheY-like"/>
    <property type="match status" value="1"/>
</dbReference>
<evidence type="ECO:0000256" key="5">
    <source>
        <dbReference type="PROSITE-ProRule" id="PRU00169"/>
    </source>
</evidence>
<keyword evidence="10" id="KW-1185">Reference proteome</keyword>
<gene>
    <name evidence="9" type="ORF">J2S57_005025</name>
</gene>